<evidence type="ECO:0000256" key="7">
    <source>
        <dbReference type="ARBA" id="ARBA00023002"/>
    </source>
</evidence>
<keyword evidence="3" id="KW-0349">Heme</keyword>
<dbReference type="GO" id="GO:0016020">
    <property type="term" value="C:membrane"/>
    <property type="evidence" value="ECO:0007669"/>
    <property type="project" value="UniProtKB-SubCell"/>
</dbReference>
<comment type="caution">
    <text evidence="11">The sequence shown here is derived from an EMBL/GenBank/DDBJ whole genome shotgun (WGS) entry which is preliminary data.</text>
</comment>
<sequence length="163" mass="18358">MIPALVESSMVVMKLWADKLESEGGISEIKIDEYMRSFPGDVISRACFGSNYSKGGEIFHKLRALEEAMSRKVMSNGIPILRYLPTKSSREIWRLEREVGDLIMSTVNDRKEPSSENDIVHKIVSGASSSNVRKDCINRFIVDNCKNIYLAGYETTAIMLHGH</sequence>
<evidence type="ECO:0000256" key="1">
    <source>
        <dbReference type="ARBA" id="ARBA00004167"/>
    </source>
</evidence>
<dbReference type="InterPro" id="IPR001128">
    <property type="entry name" value="Cyt_P450"/>
</dbReference>
<keyword evidence="7" id="KW-0560">Oxidoreductase</keyword>
<dbReference type="GO" id="GO:0016705">
    <property type="term" value="F:oxidoreductase activity, acting on paired donors, with incorporation or reduction of molecular oxygen"/>
    <property type="evidence" value="ECO:0007669"/>
    <property type="project" value="InterPro"/>
</dbReference>
<evidence type="ECO:0000256" key="10">
    <source>
        <dbReference type="ARBA" id="ARBA00023136"/>
    </source>
</evidence>
<keyword evidence="5" id="KW-0479">Metal-binding</keyword>
<evidence type="ECO:0000256" key="3">
    <source>
        <dbReference type="ARBA" id="ARBA00022617"/>
    </source>
</evidence>
<evidence type="ECO:0000256" key="2">
    <source>
        <dbReference type="ARBA" id="ARBA00010617"/>
    </source>
</evidence>
<evidence type="ECO:0000313" key="11">
    <source>
        <dbReference type="EMBL" id="KAJ8759104.1"/>
    </source>
</evidence>
<evidence type="ECO:0000313" key="12">
    <source>
        <dbReference type="Proteomes" id="UP001159364"/>
    </source>
</evidence>
<name>A0AAV8SYW0_9ROSI</name>
<evidence type="ECO:0000256" key="5">
    <source>
        <dbReference type="ARBA" id="ARBA00022723"/>
    </source>
</evidence>
<evidence type="ECO:0000256" key="4">
    <source>
        <dbReference type="ARBA" id="ARBA00022692"/>
    </source>
</evidence>
<reference evidence="11 12" key="1">
    <citation type="submission" date="2021-09" db="EMBL/GenBank/DDBJ databases">
        <title>Genomic insights and catalytic innovation underlie evolution of tropane alkaloids biosynthesis.</title>
        <authorList>
            <person name="Wang Y.-J."/>
            <person name="Tian T."/>
            <person name="Huang J.-P."/>
            <person name="Huang S.-X."/>
        </authorList>
    </citation>
    <scope>NUCLEOTIDE SEQUENCE [LARGE SCALE GENOMIC DNA]</scope>
    <source>
        <strain evidence="11">KIB-2018</strain>
        <tissue evidence="11">Leaf</tissue>
    </source>
</reference>
<organism evidence="11 12">
    <name type="scientific">Erythroxylum novogranatense</name>
    <dbReference type="NCBI Taxonomy" id="1862640"/>
    <lineage>
        <taxon>Eukaryota</taxon>
        <taxon>Viridiplantae</taxon>
        <taxon>Streptophyta</taxon>
        <taxon>Embryophyta</taxon>
        <taxon>Tracheophyta</taxon>
        <taxon>Spermatophyta</taxon>
        <taxon>Magnoliopsida</taxon>
        <taxon>eudicotyledons</taxon>
        <taxon>Gunneridae</taxon>
        <taxon>Pentapetalae</taxon>
        <taxon>rosids</taxon>
        <taxon>fabids</taxon>
        <taxon>Malpighiales</taxon>
        <taxon>Erythroxylaceae</taxon>
        <taxon>Erythroxylum</taxon>
    </lineage>
</organism>
<keyword evidence="10" id="KW-0472">Membrane</keyword>
<dbReference type="Proteomes" id="UP001159364">
    <property type="component" value="Linkage Group LG07"/>
</dbReference>
<evidence type="ECO:0000256" key="6">
    <source>
        <dbReference type="ARBA" id="ARBA00022989"/>
    </source>
</evidence>
<keyword evidence="12" id="KW-1185">Reference proteome</keyword>
<dbReference type="Gene3D" id="1.10.630.10">
    <property type="entry name" value="Cytochrome P450"/>
    <property type="match status" value="1"/>
</dbReference>
<dbReference type="EMBL" id="JAIWQS010000007">
    <property type="protein sequence ID" value="KAJ8759104.1"/>
    <property type="molecule type" value="Genomic_DNA"/>
</dbReference>
<dbReference type="Pfam" id="PF00067">
    <property type="entry name" value="p450"/>
    <property type="match status" value="1"/>
</dbReference>
<keyword evidence="9" id="KW-0503">Monooxygenase</keyword>
<accession>A0AAV8SYW0</accession>
<evidence type="ECO:0000256" key="9">
    <source>
        <dbReference type="ARBA" id="ARBA00023033"/>
    </source>
</evidence>
<dbReference type="GO" id="GO:0020037">
    <property type="term" value="F:heme binding"/>
    <property type="evidence" value="ECO:0007669"/>
    <property type="project" value="InterPro"/>
</dbReference>
<comment type="similarity">
    <text evidence="2">Belongs to the cytochrome P450 family.</text>
</comment>
<keyword evidence="6" id="KW-1133">Transmembrane helix</keyword>
<dbReference type="InterPro" id="IPR036396">
    <property type="entry name" value="Cyt_P450_sf"/>
</dbReference>
<dbReference type="PANTHER" id="PTHR24282">
    <property type="entry name" value="CYTOCHROME P450 FAMILY MEMBER"/>
    <property type="match status" value="1"/>
</dbReference>
<protein>
    <recommendedName>
        <fullName evidence="13">Cytochrome P450</fullName>
    </recommendedName>
</protein>
<dbReference type="AlphaFoldDB" id="A0AAV8SYW0"/>
<dbReference type="SUPFAM" id="SSF48264">
    <property type="entry name" value="Cytochrome P450"/>
    <property type="match status" value="1"/>
</dbReference>
<evidence type="ECO:0000256" key="8">
    <source>
        <dbReference type="ARBA" id="ARBA00023004"/>
    </source>
</evidence>
<evidence type="ECO:0008006" key="13">
    <source>
        <dbReference type="Google" id="ProtNLM"/>
    </source>
</evidence>
<dbReference type="GO" id="GO:0004497">
    <property type="term" value="F:monooxygenase activity"/>
    <property type="evidence" value="ECO:0007669"/>
    <property type="project" value="UniProtKB-KW"/>
</dbReference>
<comment type="subcellular location">
    <subcellularLocation>
        <location evidence="1">Membrane</location>
        <topology evidence="1">Single-pass membrane protein</topology>
    </subcellularLocation>
</comment>
<dbReference type="InterPro" id="IPR050665">
    <property type="entry name" value="Cytochrome_P450_Monooxygen"/>
</dbReference>
<proteinExistence type="inferred from homology"/>
<dbReference type="GO" id="GO:0005506">
    <property type="term" value="F:iron ion binding"/>
    <property type="evidence" value="ECO:0007669"/>
    <property type="project" value="InterPro"/>
</dbReference>
<gene>
    <name evidence="11" type="ORF">K2173_004110</name>
</gene>
<keyword evidence="8" id="KW-0408">Iron</keyword>
<keyword evidence="4" id="KW-0812">Transmembrane</keyword>
<dbReference type="PANTHER" id="PTHR24282:SF196">
    <property type="entry name" value="CYTOCHROME P450 714C2"/>
    <property type="match status" value="1"/>
</dbReference>